<sequence length="72" mass="7403">MRTLPLLLPCTLPSSSSVPSSTPPLLSSSSHTLPLPSIDLLSPTSAYLPLLLLCTPPTSSIPSSPLPVSPLN</sequence>
<dbReference type="EMBL" id="GIFC01000821">
    <property type="protein sequence ID" value="MXU82904.1"/>
    <property type="molecule type" value="Transcribed_RNA"/>
</dbReference>
<reference evidence="1" key="1">
    <citation type="submission" date="2019-12" db="EMBL/GenBank/DDBJ databases">
        <title>An insight into the sialome of adult female Ixodes ricinus ticks feeding for 6 days.</title>
        <authorList>
            <person name="Perner J."/>
            <person name="Ribeiro J.M.C."/>
        </authorList>
    </citation>
    <scope>NUCLEOTIDE SEQUENCE</scope>
    <source>
        <strain evidence="1">Semi-engorged</strain>
        <tissue evidence="1">Salivary glands</tissue>
    </source>
</reference>
<dbReference type="AlphaFoldDB" id="A0A6B0U2G5"/>
<evidence type="ECO:0000313" key="1">
    <source>
        <dbReference type="EMBL" id="MXU82904.1"/>
    </source>
</evidence>
<organism evidence="1">
    <name type="scientific">Ixodes ricinus</name>
    <name type="common">Common tick</name>
    <name type="synonym">Acarus ricinus</name>
    <dbReference type="NCBI Taxonomy" id="34613"/>
    <lineage>
        <taxon>Eukaryota</taxon>
        <taxon>Metazoa</taxon>
        <taxon>Ecdysozoa</taxon>
        <taxon>Arthropoda</taxon>
        <taxon>Chelicerata</taxon>
        <taxon>Arachnida</taxon>
        <taxon>Acari</taxon>
        <taxon>Parasitiformes</taxon>
        <taxon>Ixodida</taxon>
        <taxon>Ixodoidea</taxon>
        <taxon>Ixodidae</taxon>
        <taxon>Ixodinae</taxon>
        <taxon>Ixodes</taxon>
    </lineage>
</organism>
<proteinExistence type="predicted"/>
<accession>A0A6B0U2G5</accession>
<protein>
    <submittedName>
        <fullName evidence="1">Putative secreted protein</fullName>
    </submittedName>
</protein>
<name>A0A6B0U2G5_IXORI</name>